<organism evidence="2 3">
    <name type="scientific">Dyadobacter subterraneus</name>
    <dbReference type="NCBI Taxonomy" id="2773304"/>
    <lineage>
        <taxon>Bacteria</taxon>
        <taxon>Pseudomonadati</taxon>
        <taxon>Bacteroidota</taxon>
        <taxon>Cytophagia</taxon>
        <taxon>Cytophagales</taxon>
        <taxon>Spirosomataceae</taxon>
        <taxon>Dyadobacter</taxon>
    </lineage>
</organism>
<accession>A0ABR9WCI3</accession>
<reference evidence="3" key="1">
    <citation type="submission" date="2023-07" db="EMBL/GenBank/DDBJ databases">
        <title>Dyadobacter sp. nov 'subterranea' isolated from contaminted grondwater.</title>
        <authorList>
            <person name="Szabo I."/>
            <person name="Al-Omari J."/>
            <person name="Szerdahelyi S.G."/>
            <person name="Rado J."/>
        </authorList>
    </citation>
    <scope>NUCLEOTIDE SEQUENCE [LARGE SCALE GENOMIC DNA]</scope>
    <source>
        <strain evidence="3">UP-52</strain>
    </source>
</reference>
<proteinExistence type="predicted"/>
<evidence type="ECO:0000259" key="1">
    <source>
        <dbReference type="PROSITE" id="PS51186"/>
    </source>
</evidence>
<name>A0ABR9WCI3_9BACT</name>
<dbReference type="InterPro" id="IPR016181">
    <property type="entry name" value="Acyl_CoA_acyltransferase"/>
</dbReference>
<dbReference type="SUPFAM" id="SSF55729">
    <property type="entry name" value="Acyl-CoA N-acyltransferases (Nat)"/>
    <property type="match status" value="1"/>
</dbReference>
<evidence type="ECO:0000313" key="2">
    <source>
        <dbReference type="EMBL" id="MBE9462706.1"/>
    </source>
</evidence>
<dbReference type="InterPro" id="IPR000182">
    <property type="entry name" value="GNAT_dom"/>
</dbReference>
<dbReference type="Gene3D" id="3.40.630.30">
    <property type="match status" value="1"/>
</dbReference>
<sequence length="225" mass="24959">MIDELNNPVWSALITGNRTLATGGQHAKAFHAGISPFVAVEQNSREHYQLLTQVATGEGPVAVFTTDKDLDPSPWEISSRIDGYQMMFEGETPQSPSGLSISKLTEEHVPAMLELTRISPPGPFMEGTIRFGGYEGIFDGQQLVAMAGHRFHSGHHVEISAVCTHPDYTGRGYARALIQNQIIQIRASGNVPYLHVRSDNVRAYQIYQNMGFVTRTEMIIYILKK</sequence>
<dbReference type="EMBL" id="JACYGY010000001">
    <property type="protein sequence ID" value="MBE9462706.1"/>
    <property type="molecule type" value="Genomic_DNA"/>
</dbReference>
<protein>
    <submittedName>
        <fullName evidence="2">GNAT family N-acetyltransferase</fullName>
    </submittedName>
</protein>
<feature type="domain" description="N-acetyltransferase" evidence="1">
    <location>
        <begin position="99"/>
        <end position="225"/>
    </location>
</feature>
<keyword evidence="3" id="KW-1185">Reference proteome</keyword>
<evidence type="ECO:0000313" key="3">
    <source>
        <dbReference type="Proteomes" id="UP000634134"/>
    </source>
</evidence>
<dbReference type="PROSITE" id="PS51186">
    <property type="entry name" value="GNAT"/>
    <property type="match status" value="1"/>
</dbReference>
<dbReference type="InterPro" id="IPR013653">
    <property type="entry name" value="GCN5-like_dom"/>
</dbReference>
<dbReference type="Proteomes" id="UP000634134">
    <property type="component" value="Unassembled WGS sequence"/>
</dbReference>
<dbReference type="CDD" id="cd04301">
    <property type="entry name" value="NAT_SF"/>
    <property type="match status" value="1"/>
</dbReference>
<dbReference type="Pfam" id="PF08445">
    <property type="entry name" value="FR47"/>
    <property type="match status" value="1"/>
</dbReference>
<dbReference type="RefSeq" id="WP_194120893.1">
    <property type="nucleotide sequence ID" value="NZ_JACYGY010000001.1"/>
</dbReference>
<gene>
    <name evidence="2" type="ORF">IEE83_12505</name>
</gene>
<comment type="caution">
    <text evidence="2">The sequence shown here is derived from an EMBL/GenBank/DDBJ whole genome shotgun (WGS) entry which is preliminary data.</text>
</comment>